<feature type="compositionally biased region" description="Basic and acidic residues" evidence="1">
    <location>
        <begin position="17"/>
        <end position="32"/>
    </location>
</feature>
<sequence>MAPAPPPGRALPLSAVTRDDRHGRTRDDRYGRDVLSAPRRPRREVPTVDADRDLVVEDAATGFCGAVVGFERGYDGDHVRLEDRRGATRIFAMRPAAFLIDGQAVTLRKPVVTPAKRPTRTASGSVAPESTRARVARAGRIFVEGVHDAALVERIWGADLRAEGVVVVPIDGLDNLGAVLDEFRPGPDSRAGVLADHLVEGSKESRLAAGHGPDVLVCGHPFIDVWEAVKPAAVGIEAWPRVPRGEDWKTGVCTRLGWGTPQDAWRRVFGSVTDYRDVDVALIRAVEELIDFVTVTG</sequence>
<gene>
    <name evidence="4" type="ORF">SAMN05445060_1419</name>
</gene>
<evidence type="ECO:0000259" key="2">
    <source>
        <dbReference type="Pfam" id="PF11296"/>
    </source>
</evidence>
<dbReference type="EMBL" id="FTNT01000003">
    <property type="protein sequence ID" value="SIR88729.1"/>
    <property type="molecule type" value="Genomic_DNA"/>
</dbReference>
<feature type="domain" description="DUF3097" evidence="2">
    <location>
        <begin position="140"/>
        <end position="294"/>
    </location>
</feature>
<keyword evidence="5" id="KW-1185">Reference proteome</keyword>
<dbReference type="AlphaFoldDB" id="A0A1N7EL26"/>
<feature type="domain" description="DUF3097" evidence="3">
    <location>
        <begin position="48"/>
        <end position="110"/>
    </location>
</feature>
<dbReference type="InterPro" id="IPR053883">
    <property type="entry name" value="DUF3097_N"/>
</dbReference>
<dbReference type="STRING" id="1344003.SAMN05445060_1419"/>
<accession>A0A1N7EL26</accession>
<feature type="region of interest" description="Disordered" evidence="1">
    <location>
        <begin position="1"/>
        <end position="46"/>
    </location>
</feature>
<evidence type="ECO:0000259" key="3">
    <source>
        <dbReference type="Pfam" id="PF22845"/>
    </source>
</evidence>
<dbReference type="InterPro" id="IPR021447">
    <property type="entry name" value="DUF3097_C"/>
</dbReference>
<evidence type="ECO:0000313" key="5">
    <source>
        <dbReference type="Proteomes" id="UP000186218"/>
    </source>
</evidence>
<protein>
    <recommendedName>
        <fullName evidence="6">DUF3097 domain-containing protein</fullName>
    </recommendedName>
</protein>
<proteinExistence type="predicted"/>
<dbReference type="Pfam" id="PF22845">
    <property type="entry name" value="DUF3097_N"/>
    <property type="match status" value="1"/>
</dbReference>
<dbReference type="Proteomes" id="UP000186218">
    <property type="component" value="Unassembled WGS sequence"/>
</dbReference>
<evidence type="ECO:0008006" key="6">
    <source>
        <dbReference type="Google" id="ProtNLM"/>
    </source>
</evidence>
<reference evidence="4 5" key="1">
    <citation type="submission" date="2017-01" db="EMBL/GenBank/DDBJ databases">
        <authorList>
            <person name="Mah S.A."/>
            <person name="Swanson W.J."/>
            <person name="Moy G.W."/>
            <person name="Vacquier V.D."/>
        </authorList>
    </citation>
    <scope>NUCLEOTIDE SEQUENCE [LARGE SCALE GENOMIC DNA]</scope>
    <source>
        <strain evidence="4 5">CPCC 203464</strain>
    </source>
</reference>
<dbReference type="Pfam" id="PF11296">
    <property type="entry name" value="DUF3097_C"/>
    <property type="match status" value="1"/>
</dbReference>
<evidence type="ECO:0000256" key="1">
    <source>
        <dbReference type="SAM" id="MobiDB-lite"/>
    </source>
</evidence>
<organism evidence="4 5">
    <name type="scientific">Williamsia sterculiae</name>
    <dbReference type="NCBI Taxonomy" id="1344003"/>
    <lineage>
        <taxon>Bacteria</taxon>
        <taxon>Bacillati</taxon>
        <taxon>Actinomycetota</taxon>
        <taxon>Actinomycetes</taxon>
        <taxon>Mycobacteriales</taxon>
        <taxon>Nocardiaceae</taxon>
        <taxon>Williamsia</taxon>
    </lineage>
</organism>
<name>A0A1N7EL26_9NOCA</name>
<evidence type="ECO:0000313" key="4">
    <source>
        <dbReference type="EMBL" id="SIR88729.1"/>
    </source>
</evidence>